<sequence>MSNNYVLSITDCGEEAIAQVLAMALERKREIEQEVGAHLHFLSFELKKLDQSAFPAGRWELRVALDHDTQEDFNDSAAGGQVIEEMARWNGQMSYPPSKEFLEWERTYKF</sequence>
<reference evidence="1 2" key="1">
    <citation type="journal article" date="2016" name="Nat. Commun.">
        <title>Thousands of microbial genomes shed light on interconnected biogeochemical processes in an aquifer system.</title>
        <authorList>
            <person name="Anantharaman K."/>
            <person name="Brown C.T."/>
            <person name="Hug L.A."/>
            <person name="Sharon I."/>
            <person name="Castelle C.J."/>
            <person name="Probst A.J."/>
            <person name="Thomas B.C."/>
            <person name="Singh A."/>
            <person name="Wilkins M.J."/>
            <person name="Karaoz U."/>
            <person name="Brodie E.L."/>
            <person name="Williams K.H."/>
            <person name="Hubbard S.S."/>
            <person name="Banfield J.F."/>
        </authorList>
    </citation>
    <scope>NUCLEOTIDE SEQUENCE [LARGE SCALE GENOMIC DNA]</scope>
</reference>
<evidence type="ECO:0000313" key="1">
    <source>
        <dbReference type="EMBL" id="OGZ03221.1"/>
    </source>
</evidence>
<gene>
    <name evidence="1" type="ORF">A2604_01920</name>
</gene>
<name>A0A1G2CRD8_9BACT</name>
<evidence type="ECO:0000313" key="2">
    <source>
        <dbReference type="Proteomes" id="UP000177587"/>
    </source>
</evidence>
<dbReference type="AlphaFoldDB" id="A0A1G2CRD8"/>
<organism evidence="1 2">
    <name type="scientific">Candidatus Liptonbacteria bacterium RIFOXYD1_FULL_36_11</name>
    <dbReference type="NCBI Taxonomy" id="1798656"/>
    <lineage>
        <taxon>Bacteria</taxon>
        <taxon>Candidatus Liptoniibacteriota</taxon>
    </lineage>
</organism>
<comment type="caution">
    <text evidence="1">The sequence shown here is derived from an EMBL/GenBank/DDBJ whole genome shotgun (WGS) entry which is preliminary data.</text>
</comment>
<proteinExistence type="predicted"/>
<accession>A0A1G2CRD8</accession>
<protein>
    <submittedName>
        <fullName evidence="1">Uncharacterized protein</fullName>
    </submittedName>
</protein>
<dbReference type="Proteomes" id="UP000177587">
    <property type="component" value="Unassembled WGS sequence"/>
</dbReference>
<dbReference type="EMBL" id="MHLG01000026">
    <property type="protein sequence ID" value="OGZ03221.1"/>
    <property type="molecule type" value="Genomic_DNA"/>
</dbReference>